<comment type="subcellular location">
    <subcellularLocation>
        <location evidence="1">Membrane</location>
        <topology evidence="1">Multi-pass membrane protein</topology>
    </subcellularLocation>
</comment>
<feature type="transmembrane region" description="Helical" evidence="6">
    <location>
        <begin position="274"/>
        <end position="293"/>
    </location>
</feature>
<dbReference type="InterPro" id="IPR004752">
    <property type="entry name" value="AmpG_permease/AT-1"/>
</dbReference>
<reference evidence="7 8" key="1">
    <citation type="submission" date="2024-04" db="EMBL/GenBank/DDBJ databases">
        <title>Biological Control Activity of Plant Growth Promoting Rhizobacteria Burkholderia pyrrocinia BX1 against Tobacco black shank Introduction Tobacco black shank (TBS) caused by the oomycete Phytophthora. nicotianae (P. nicotianae) has become a destructive soil.</title>
        <authorList>
            <person name="Liu X."/>
            <person name="Shu C."/>
        </authorList>
    </citation>
    <scope>NUCLEOTIDE SEQUENCE [LARGE SCALE GENOMIC DNA]</scope>
    <source>
        <strain evidence="7 8">BX1</strain>
    </source>
</reference>
<protein>
    <submittedName>
        <fullName evidence="7">MFS transporter</fullName>
    </submittedName>
</protein>
<evidence type="ECO:0000313" key="8">
    <source>
        <dbReference type="Proteomes" id="UP001484179"/>
    </source>
</evidence>
<dbReference type="Gene3D" id="1.20.1250.20">
    <property type="entry name" value="MFS general substrate transporter like domains"/>
    <property type="match status" value="1"/>
</dbReference>
<feature type="transmembrane region" description="Helical" evidence="6">
    <location>
        <begin position="246"/>
        <end position="267"/>
    </location>
</feature>
<evidence type="ECO:0000256" key="2">
    <source>
        <dbReference type="ARBA" id="ARBA00022448"/>
    </source>
</evidence>
<feature type="transmembrane region" description="Helical" evidence="6">
    <location>
        <begin position="41"/>
        <end position="59"/>
    </location>
</feature>
<name>A0ABZ3BQG5_BURPY</name>
<evidence type="ECO:0000313" key="7">
    <source>
        <dbReference type="EMBL" id="WZW56675.1"/>
    </source>
</evidence>
<feature type="transmembrane region" description="Helical" evidence="6">
    <location>
        <begin position="71"/>
        <end position="95"/>
    </location>
</feature>
<dbReference type="RefSeq" id="WP_342310531.1">
    <property type="nucleotide sequence ID" value="NZ_CP150850.1"/>
</dbReference>
<dbReference type="InterPro" id="IPR036259">
    <property type="entry name" value="MFS_trans_sf"/>
</dbReference>
<dbReference type="EMBL" id="CP150850">
    <property type="protein sequence ID" value="WZW56675.1"/>
    <property type="molecule type" value="Genomic_DNA"/>
</dbReference>
<dbReference type="InterPro" id="IPR011701">
    <property type="entry name" value="MFS"/>
</dbReference>
<evidence type="ECO:0000256" key="3">
    <source>
        <dbReference type="ARBA" id="ARBA00022692"/>
    </source>
</evidence>
<gene>
    <name evidence="7" type="ORF">WN985_29690</name>
</gene>
<feature type="transmembrane region" description="Helical" evidence="6">
    <location>
        <begin position="363"/>
        <end position="381"/>
    </location>
</feature>
<feature type="transmembrane region" description="Helical" evidence="6">
    <location>
        <begin position="134"/>
        <end position="155"/>
    </location>
</feature>
<feature type="transmembrane region" description="Helical" evidence="6">
    <location>
        <begin position="336"/>
        <end position="357"/>
    </location>
</feature>
<keyword evidence="4 6" id="KW-1133">Transmembrane helix</keyword>
<evidence type="ECO:0000256" key="1">
    <source>
        <dbReference type="ARBA" id="ARBA00004141"/>
    </source>
</evidence>
<feature type="transmembrane region" description="Helical" evidence="6">
    <location>
        <begin position="167"/>
        <end position="184"/>
    </location>
</feature>
<evidence type="ECO:0000256" key="5">
    <source>
        <dbReference type="ARBA" id="ARBA00023136"/>
    </source>
</evidence>
<keyword evidence="2" id="KW-0813">Transport</keyword>
<proteinExistence type="predicted"/>
<feature type="transmembrane region" description="Helical" evidence="6">
    <location>
        <begin position="205"/>
        <end position="226"/>
    </location>
</feature>
<dbReference type="SUPFAM" id="SSF103473">
    <property type="entry name" value="MFS general substrate transporter"/>
    <property type="match status" value="1"/>
</dbReference>
<dbReference type="PANTHER" id="PTHR12778">
    <property type="entry name" value="SOLUTE CARRIER FAMILY 33 ACETYL-COA TRANSPORTER -RELATED"/>
    <property type="match status" value="1"/>
</dbReference>
<organism evidence="7 8">
    <name type="scientific">Burkholderia pyrrocinia</name>
    <name type="common">Pseudomonas pyrrocinia</name>
    <dbReference type="NCBI Taxonomy" id="60550"/>
    <lineage>
        <taxon>Bacteria</taxon>
        <taxon>Pseudomonadati</taxon>
        <taxon>Pseudomonadota</taxon>
        <taxon>Betaproteobacteria</taxon>
        <taxon>Burkholderiales</taxon>
        <taxon>Burkholderiaceae</taxon>
        <taxon>Burkholderia</taxon>
        <taxon>Burkholderia cepacia complex</taxon>
    </lineage>
</organism>
<dbReference type="PANTHER" id="PTHR12778:SF10">
    <property type="entry name" value="MAJOR FACILITATOR SUPERFAMILY DOMAIN-CONTAINING PROTEIN 3"/>
    <property type="match status" value="1"/>
</dbReference>
<keyword evidence="8" id="KW-1185">Reference proteome</keyword>
<keyword evidence="5 6" id="KW-0472">Membrane</keyword>
<sequence>MKRYLPYWSYYAHQGMVSALTMQGVVGYFRHAGANLEQLSWLSLAMAPWIGKFLWAPWCERHPLPLRDNRNLGSLALLQLAMAASIAVIGLLSPAHAADTIVVALTLLAFLSASHGVYANGIAICTTDARSRPLANVAQVGGSYLGIPLGSFVFLSITEHAGWRDGFLGIAALSLLLLVPPLLIRQPMQAAPTGDAPPRLGWHDLRRVGPALALTAIYLVAMRGMLALQTVLLVDAGLGLGTLGEVVTVYSTLASGIGIAIGGWAARRFGAWRCVLPVMALFPLIAGTLAIGYPRFDAASWALAFAVVNVAAAIGFVTLYNVLMNVTRPHQPASDYALFQSTDMAVGMLTSMAALRISHHTGYRPVLALLAAIAVVSLWPAHGLWRRIAAAHPAVLPPAAQETSPEPSHG</sequence>
<feature type="transmembrane region" description="Helical" evidence="6">
    <location>
        <begin position="101"/>
        <end position="122"/>
    </location>
</feature>
<feature type="transmembrane region" description="Helical" evidence="6">
    <location>
        <begin position="7"/>
        <end position="29"/>
    </location>
</feature>
<dbReference type="Pfam" id="PF07690">
    <property type="entry name" value="MFS_1"/>
    <property type="match status" value="1"/>
</dbReference>
<dbReference type="Proteomes" id="UP001484179">
    <property type="component" value="Chromosome 2"/>
</dbReference>
<feature type="transmembrane region" description="Helical" evidence="6">
    <location>
        <begin position="299"/>
        <end position="324"/>
    </location>
</feature>
<evidence type="ECO:0000256" key="4">
    <source>
        <dbReference type="ARBA" id="ARBA00022989"/>
    </source>
</evidence>
<keyword evidence="3 6" id="KW-0812">Transmembrane</keyword>
<evidence type="ECO:0000256" key="6">
    <source>
        <dbReference type="SAM" id="Phobius"/>
    </source>
</evidence>
<accession>A0ABZ3BQG5</accession>